<evidence type="ECO:0000256" key="8">
    <source>
        <dbReference type="ARBA" id="ARBA00022840"/>
    </source>
</evidence>
<dbReference type="InterPro" id="IPR022911">
    <property type="entry name" value="Phe_tRNA_ligase_alpha1_bac"/>
</dbReference>
<dbReference type="PANTHER" id="PTHR11538">
    <property type="entry name" value="PHENYLALANYL-TRNA SYNTHETASE"/>
    <property type="match status" value="1"/>
</dbReference>
<dbReference type="GO" id="GO:0005737">
    <property type="term" value="C:cytoplasm"/>
    <property type="evidence" value="ECO:0007669"/>
    <property type="project" value="UniProtKB-SubCell"/>
</dbReference>
<keyword evidence="10 13" id="KW-0648">Protein biosynthesis</keyword>
<evidence type="ECO:0000256" key="10">
    <source>
        <dbReference type="ARBA" id="ARBA00022917"/>
    </source>
</evidence>
<evidence type="ECO:0000313" key="15">
    <source>
        <dbReference type="EMBL" id="PSR22153.1"/>
    </source>
</evidence>
<evidence type="ECO:0000256" key="1">
    <source>
        <dbReference type="ARBA" id="ARBA00004496"/>
    </source>
</evidence>
<dbReference type="GO" id="GO:0006432">
    <property type="term" value="P:phenylalanyl-tRNA aminoacylation"/>
    <property type="evidence" value="ECO:0007669"/>
    <property type="project" value="UniProtKB-UniRule"/>
</dbReference>
<comment type="catalytic activity">
    <reaction evidence="12 13">
        <text>tRNA(Phe) + L-phenylalanine + ATP = L-phenylalanyl-tRNA(Phe) + AMP + diphosphate + H(+)</text>
        <dbReference type="Rhea" id="RHEA:19413"/>
        <dbReference type="Rhea" id="RHEA-COMP:9668"/>
        <dbReference type="Rhea" id="RHEA-COMP:9699"/>
        <dbReference type="ChEBI" id="CHEBI:15378"/>
        <dbReference type="ChEBI" id="CHEBI:30616"/>
        <dbReference type="ChEBI" id="CHEBI:33019"/>
        <dbReference type="ChEBI" id="CHEBI:58095"/>
        <dbReference type="ChEBI" id="CHEBI:78442"/>
        <dbReference type="ChEBI" id="CHEBI:78531"/>
        <dbReference type="ChEBI" id="CHEBI:456215"/>
        <dbReference type="EC" id="6.1.1.20"/>
    </reaction>
</comment>
<dbReference type="InterPro" id="IPR006195">
    <property type="entry name" value="aa-tRNA-synth_II"/>
</dbReference>
<dbReference type="GO" id="GO:0140096">
    <property type="term" value="F:catalytic activity, acting on a protein"/>
    <property type="evidence" value="ECO:0007669"/>
    <property type="project" value="UniProtKB-ARBA"/>
</dbReference>
<reference evidence="15 16" key="1">
    <citation type="journal article" date="2014" name="BMC Genomics">
        <title>Comparison of environmental and isolate Sulfobacillus genomes reveals diverse carbon, sulfur, nitrogen, and hydrogen metabolisms.</title>
        <authorList>
            <person name="Justice N.B."/>
            <person name="Norman A."/>
            <person name="Brown C.T."/>
            <person name="Singh A."/>
            <person name="Thomas B.C."/>
            <person name="Banfield J.F."/>
        </authorList>
    </citation>
    <scope>NUCLEOTIDE SEQUENCE [LARGE SCALE GENOMIC DNA]</scope>
    <source>
        <strain evidence="15">AMDSBA3</strain>
    </source>
</reference>
<keyword evidence="7 13" id="KW-0547">Nucleotide-binding</keyword>
<keyword evidence="4 13" id="KW-0963">Cytoplasm</keyword>
<dbReference type="GO" id="GO:0016740">
    <property type="term" value="F:transferase activity"/>
    <property type="evidence" value="ECO:0007669"/>
    <property type="project" value="UniProtKB-ARBA"/>
</dbReference>
<gene>
    <name evidence="13" type="primary">pheS</name>
    <name evidence="15" type="ORF">C7B45_07975</name>
</gene>
<dbReference type="Pfam" id="PF01409">
    <property type="entry name" value="tRNA-synt_2d"/>
    <property type="match status" value="1"/>
</dbReference>
<feature type="domain" description="Aminoacyl-transfer RNA synthetases class-II family profile" evidence="14">
    <location>
        <begin position="109"/>
        <end position="330"/>
    </location>
</feature>
<accession>A0A2T2WIT6</accession>
<proteinExistence type="inferred from homology"/>
<keyword evidence="5 13" id="KW-0436">Ligase</keyword>
<dbReference type="InterPro" id="IPR004188">
    <property type="entry name" value="Phe-tRNA_ligase_II_N"/>
</dbReference>
<dbReference type="PROSITE" id="PS50862">
    <property type="entry name" value="AA_TRNA_LIGASE_II"/>
    <property type="match status" value="1"/>
</dbReference>
<dbReference type="InterPro" id="IPR010978">
    <property type="entry name" value="tRNA-bd_arm"/>
</dbReference>
<keyword evidence="8 13" id="KW-0067">ATP-binding</keyword>
<evidence type="ECO:0000313" key="16">
    <source>
        <dbReference type="Proteomes" id="UP000241848"/>
    </source>
</evidence>
<evidence type="ECO:0000256" key="5">
    <source>
        <dbReference type="ARBA" id="ARBA00022598"/>
    </source>
</evidence>
<evidence type="ECO:0000256" key="12">
    <source>
        <dbReference type="ARBA" id="ARBA00049255"/>
    </source>
</evidence>
<dbReference type="HAMAP" id="MF_00281">
    <property type="entry name" value="Phe_tRNA_synth_alpha1"/>
    <property type="match status" value="1"/>
</dbReference>
<comment type="subcellular location">
    <subcellularLocation>
        <location evidence="1 13">Cytoplasm</location>
    </subcellularLocation>
</comment>
<evidence type="ECO:0000256" key="13">
    <source>
        <dbReference type="HAMAP-Rule" id="MF_00281"/>
    </source>
</evidence>
<evidence type="ECO:0000256" key="2">
    <source>
        <dbReference type="ARBA" id="ARBA00010207"/>
    </source>
</evidence>
<dbReference type="InterPro" id="IPR004529">
    <property type="entry name" value="Phe-tRNA-synth_IIc_asu"/>
</dbReference>
<dbReference type="GO" id="GO:0000287">
    <property type="term" value="F:magnesium ion binding"/>
    <property type="evidence" value="ECO:0007669"/>
    <property type="project" value="UniProtKB-UniRule"/>
</dbReference>
<evidence type="ECO:0000259" key="14">
    <source>
        <dbReference type="PROSITE" id="PS50862"/>
    </source>
</evidence>
<dbReference type="GO" id="GO:0000049">
    <property type="term" value="F:tRNA binding"/>
    <property type="evidence" value="ECO:0007669"/>
    <property type="project" value="InterPro"/>
</dbReference>
<dbReference type="EC" id="6.1.1.20" evidence="13"/>
<dbReference type="AlphaFoldDB" id="A0A2T2WIT6"/>
<name>A0A2T2WIT6_9FIRM</name>
<feature type="binding site" evidence="13">
    <location>
        <position position="254"/>
    </location>
    <ligand>
        <name>Mg(2+)</name>
        <dbReference type="ChEBI" id="CHEBI:18420"/>
        <note>shared with beta subunit</note>
    </ligand>
</feature>
<organism evidence="15 16">
    <name type="scientific">Sulfobacillus acidophilus</name>
    <dbReference type="NCBI Taxonomy" id="53633"/>
    <lineage>
        <taxon>Bacteria</taxon>
        <taxon>Bacillati</taxon>
        <taxon>Bacillota</taxon>
        <taxon>Clostridia</taxon>
        <taxon>Eubacteriales</taxon>
        <taxon>Clostridiales Family XVII. Incertae Sedis</taxon>
        <taxon>Sulfobacillus</taxon>
    </lineage>
</organism>
<evidence type="ECO:0000256" key="6">
    <source>
        <dbReference type="ARBA" id="ARBA00022723"/>
    </source>
</evidence>
<dbReference type="SUPFAM" id="SSF55681">
    <property type="entry name" value="Class II aaRS and biotin synthetases"/>
    <property type="match status" value="1"/>
</dbReference>
<comment type="caution">
    <text evidence="15">The sequence shown here is derived from an EMBL/GenBank/DDBJ whole genome shotgun (WGS) entry which is preliminary data.</text>
</comment>
<sequence>MEQGGTLEAIQQTIRQAATLDELKEIRNQWVGRKGRITEQMKELSRLAPDLRRERGAELNAWRESVLAALTRREEELVDLEERRALVHERLDLTIPGRRPEVGLLHPLTRVRRRIEDVFLRLGFSLAYGPQVESEWYNFEALNIPPDHPARDMQDSFFVDVPGLVLRTHTSPVQIRSMQRHQGKLPVKIIAPGLTYRRDDDATHVPMFQQVEGLVVDEGISLADLTGTLTVMAQELFGDGVDTRFRSSYFPFTEPSVEMDVTCAVCRGAGCRVCKETGWVEILGSGVVHPVVLENGGYDPSIVTGFAFGMGIERIAMRIFGLDDLRLLYQNDVRYLDTFQSGEGDGPGDFKSSLA</sequence>
<dbReference type="EMBL" id="PXYV01000021">
    <property type="protein sequence ID" value="PSR22153.1"/>
    <property type="molecule type" value="Genomic_DNA"/>
</dbReference>
<dbReference type="InterPro" id="IPR002319">
    <property type="entry name" value="Phenylalanyl-tRNA_Synthase"/>
</dbReference>
<evidence type="ECO:0000256" key="7">
    <source>
        <dbReference type="ARBA" id="ARBA00022741"/>
    </source>
</evidence>
<keyword evidence="9 13" id="KW-0460">Magnesium</keyword>
<dbReference type="GO" id="GO:0005524">
    <property type="term" value="F:ATP binding"/>
    <property type="evidence" value="ECO:0007669"/>
    <property type="project" value="UniProtKB-UniRule"/>
</dbReference>
<protein>
    <recommendedName>
        <fullName evidence="13">Phenylalanine--tRNA ligase alpha subunit</fullName>
        <ecNumber evidence="13">6.1.1.20</ecNumber>
    </recommendedName>
    <alternativeName>
        <fullName evidence="13">Phenylalanyl-tRNA synthetase alpha subunit</fullName>
        <shortName evidence="13">PheRS</shortName>
    </alternativeName>
</protein>
<dbReference type="InterPro" id="IPR045864">
    <property type="entry name" value="aa-tRNA-synth_II/BPL/LPL"/>
</dbReference>
<dbReference type="PANTHER" id="PTHR11538:SF41">
    <property type="entry name" value="PHENYLALANINE--TRNA LIGASE, MITOCHONDRIAL"/>
    <property type="match status" value="1"/>
</dbReference>
<evidence type="ECO:0000256" key="11">
    <source>
        <dbReference type="ARBA" id="ARBA00023146"/>
    </source>
</evidence>
<comment type="similarity">
    <text evidence="2 13">Belongs to the class-II aminoacyl-tRNA synthetase family. Phe-tRNA synthetase alpha subunit type 1 subfamily.</text>
</comment>
<dbReference type="Gene3D" id="3.30.930.10">
    <property type="entry name" value="Bira Bifunctional Protein, Domain 2"/>
    <property type="match status" value="1"/>
</dbReference>
<dbReference type="NCBIfam" id="TIGR00468">
    <property type="entry name" value="pheS"/>
    <property type="match status" value="1"/>
</dbReference>
<dbReference type="Pfam" id="PF02912">
    <property type="entry name" value="Phe_tRNA-synt_N"/>
    <property type="match status" value="1"/>
</dbReference>
<dbReference type="GO" id="GO:0004826">
    <property type="term" value="F:phenylalanine-tRNA ligase activity"/>
    <property type="evidence" value="ECO:0007669"/>
    <property type="project" value="UniProtKB-UniRule"/>
</dbReference>
<evidence type="ECO:0000256" key="3">
    <source>
        <dbReference type="ARBA" id="ARBA00011209"/>
    </source>
</evidence>
<dbReference type="Proteomes" id="UP000241848">
    <property type="component" value="Unassembled WGS sequence"/>
</dbReference>
<dbReference type="SUPFAM" id="SSF46589">
    <property type="entry name" value="tRNA-binding arm"/>
    <property type="match status" value="1"/>
</dbReference>
<dbReference type="CDD" id="cd00496">
    <property type="entry name" value="PheRS_alpha_core"/>
    <property type="match status" value="1"/>
</dbReference>
<keyword evidence="11 13" id="KW-0030">Aminoacyl-tRNA synthetase</keyword>
<keyword evidence="6 13" id="KW-0479">Metal-binding</keyword>
<evidence type="ECO:0000256" key="4">
    <source>
        <dbReference type="ARBA" id="ARBA00022490"/>
    </source>
</evidence>
<evidence type="ECO:0000256" key="9">
    <source>
        <dbReference type="ARBA" id="ARBA00022842"/>
    </source>
</evidence>
<comment type="cofactor">
    <cofactor evidence="13">
        <name>Mg(2+)</name>
        <dbReference type="ChEBI" id="CHEBI:18420"/>
    </cofactor>
    <text evidence="13">Binds 2 magnesium ions per tetramer.</text>
</comment>
<comment type="subunit">
    <text evidence="3 13">Tetramer of two alpha and two beta subunits.</text>
</comment>